<reference evidence="2 3" key="1">
    <citation type="journal article" date="2011" name="J. Bacteriol.">
        <title>Complete genome sequence of the cellulose-degrading bacterium Cellulosilyticum lentocellum.</title>
        <authorList>
            <consortium name="US DOE Joint Genome Institute"/>
            <person name="Miller D.A."/>
            <person name="Suen G."/>
            <person name="Bruce D."/>
            <person name="Copeland A."/>
            <person name="Cheng J.F."/>
            <person name="Detter C."/>
            <person name="Goodwin L.A."/>
            <person name="Han C.S."/>
            <person name="Hauser L.J."/>
            <person name="Land M.L."/>
            <person name="Lapidus A."/>
            <person name="Lucas S."/>
            <person name="Meincke L."/>
            <person name="Pitluck S."/>
            <person name="Tapia R."/>
            <person name="Teshima H."/>
            <person name="Woyke T."/>
            <person name="Fox B.G."/>
            <person name="Angert E.R."/>
            <person name="Currie C.R."/>
        </authorList>
    </citation>
    <scope>NUCLEOTIDE SEQUENCE [LARGE SCALE GENOMIC DNA]</scope>
    <source>
        <strain evidence="3">ATCC 49066 / DSM 5427 / NCIMB 11756 / RHM5</strain>
    </source>
</reference>
<name>F2JPR7_CELLD</name>
<dbReference type="HOGENOM" id="CLU_133627_0_0_9"/>
<sequence length="134" mass="16186">MEHFKERFTKWMQGRYGGDQLSLALLILCLILMVFTLPFHSPLLRLLPLIPLVLCYFRIFSKNKYKRQQELFKFIRFYTPIQKRINLSLKHLKERKTHRFFKCPKCKQTLRVPKGKGNICITCPKCHTDFRKHT</sequence>
<dbReference type="Proteomes" id="UP000008467">
    <property type="component" value="Chromosome"/>
</dbReference>
<organism evidence="2 3">
    <name type="scientific">Cellulosilyticum lentocellum (strain ATCC 49066 / DSM 5427 / NCIMB 11756 / RHM5)</name>
    <name type="common">Clostridium lentocellum</name>
    <dbReference type="NCBI Taxonomy" id="642492"/>
    <lineage>
        <taxon>Bacteria</taxon>
        <taxon>Bacillati</taxon>
        <taxon>Bacillota</taxon>
        <taxon>Clostridia</taxon>
        <taxon>Lachnospirales</taxon>
        <taxon>Cellulosilyticaceae</taxon>
        <taxon>Cellulosilyticum</taxon>
    </lineage>
</organism>
<gene>
    <name evidence="2" type="ordered locus">Clole_2013</name>
</gene>
<dbReference type="RefSeq" id="WP_013657021.1">
    <property type="nucleotide sequence ID" value="NC_015275.1"/>
</dbReference>
<dbReference type="STRING" id="642492.Clole_2013"/>
<dbReference type="eggNOG" id="COG4416">
    <property type="taxonomic scope" value="Bacteria"/>
</dbReference>
<feature type="transmembrane region" description="Helical" evidence="1">
    <location>
        <begin position="43"/>
        <end position="60"/>
    </location>
</feature>
<proteinExistence type="predicted"/>
<keyword evidence="1" id="KW-1133">Transmembrane helix</keyword>
<accession>F2JPR7</accession>
<evidence type="ECO:0000313" key="2">
    <source>
        <dbReference type="EMBL" id="ADZ83727.1"/>
    </source>
</evidence>
<dbReference type="KEGG" id="cle:Clole_2013"/>
<feature type="transmembrane region" description="Helical" evidence="1">
    <location>
        <begin position="21"/>
        <end position="37"/>
    </location>
</feature>
<dbReference type="AlphaFoldDB" id="F2JPR7"/>
<keyword evidence="1" id="KW-0812">Transmembrane</keyword>
<keyword evidence="1" id="KW-0472">Membrane</keyword>
<protein>
    <submittedName>
        <fullName evidence="2">Zn-finger containing protein</fullName>
    </submittedName>
</protein>
<evidence type="ECO:0000256" key="1">
    <source>
        <dbReference type="SAM" id="Phobius"/>
    </source>
</evidence>
<evidence type="ECO:0000313" key="3">
    <source>
        <dbReference type="Proteomes" id="UP000008467"/>
    </source>
</evidence>
<keyword evidence="3" id="KW-1185">Reference proteome</keyword>
<dbReference type="EMBL" id="CP002582">
    <property type="protein sequence ID" value="ADZ83727.1"/>
    <property type="molecule type" value="Genomic_DNA"/>
</dbReference>